<feature type="domain" description="Fumarylacetoacetase-like C-terminal" evidence="1">
    <location>
        <begin position="82"/>
        <end position="322"/>
    </location>
</feature>
<reference evidence="3 4" key="1">
    <citation type="submission" date="2018-05" db="EMBL/GenBank/DDBJ databases">
        <title>Lujinxingia marina gen. nov. sp. nov., a new facultative anaerobic member of the class Deltaproteobacteria, and proposal of Lujinxingaceae fam. nov.</title>
        <authorList>
            <person name="Li C.-M."/>
        </authorList>
    </citation>
    <scope>NUCLEOTIDE SEQUENCE [LARGE SCALE GENOMIC DNA]</scope>
    <source>
        <strain evidence="3 4">B210</strain>
    </source>
</reference>
<dbReference type="SUPFAM" id="SSF56529">
    <property type="entry name" value="FAH"/>
    <property type="match status" value="1"/>
</dbReference>
<dbReference type="Pfam" id="PF01557">
    <property type="entry name" value="FAA_hydrolase"/>
    <property type="match status" value="1"/>
</dbReference>
<keyword evidence="4" id="KW-1185">Reference proteome</keyword>
<evidence type="ECO:0000259" key="2">
    <source>
        <dbReference type="Pfam" id="PF18288"/>
    </source>
</evidence>
<dbReference type="InterPro" id="IPR036663">
    <property type="entry name" value="Fumarylacetoacetase_C_sf"/>
</dbReference>
<proteinExistence type="predicted"/>
<dbReference type="GO" id="GO:0003824">
    <property type="term" value="F:catalytic activity"/>
    <property type="evidence" value="ECO:0007669"/>
    <property type="project" value="InterPro"/>
</dbReference>
<accession>A0A328CBV4</accession>
<dbReference type="PANTHER" id="PTHR43211:SF1">
    <property type="entry name" value="BLL6422 PROTEIN"/>
    <property type="match status" value="1"/>
</dbReference>
<dbReference type="AlphaFoldDB" id="A0A328CBV4"/>
<name>A0A328CBV4_9DELT</name>
<dbReference type="Gene3D" id="3.90.850.10">
    <property type="entry name" value="Fumarylacetoacetase-like, C-terminal domain"/>
    <property type="match status" value="1"/>
</dbReference>
<dbReference type="RefSeq" id="WP_111728680.1">
    <property type="nucleotide sequence ID" value="NZ_QHKO01000001.1"/>
</dbReference>
<protein>
    <submittedName>
        <fullName evidence="3">2-keto-4-pentenoate hydratase</fullName>
    </submittedName>
</protein>
<feature type="domain" description="Fumarylacetoacetase N-terminal" evidence="2">
    <location>
        <begin position="1"/>
        <end position="77"/>
    </location>
</feature>
<dbReference type="InterPro" id="IPR011234">
    <property type="entry name" value="Fumarylacetoacetase-like_C"/>
</dbReference>
<organism evidence="3 4">
    <name type="scientific">Lujinxingia litoralis</name>
    <dbReference type="NCBI Taxonomy" id="2211119"/>
    <lineage>
        <taxon>Bacteria</taxon>
        <taxon>Deltaproteobacteria</taxon>
        <taxon>Bradymonadales</taxon>
        <taxon>Lujinxingiaceae</taxon>
        <taxon>Lujinxingia</taxon>
    </lineage>
</organism>
<dbReference type="Proteomes" id="UP000249169">
    <property type="component" value="Unassembled WGS sequence"/>
</dbReference>
<dbReference type="OrthoDB" id="9775905at2"/>
<sequence>MKLATLRNGTRDGALVVVGKNNSVYASASDIAPTMQAALDRWDEVEPKLRALAEQLEGGQVEGTPVDPTQMMAPLPRAYEWIDGSAYINHIVLVRKARGAEPPATLETDPLVYQGGSGVLLGATDPIEVPNIEWGADFEAEVGVILGDTPRGVKAADASKYIKLIVILNDVTFRNLIPAELAKSFGFFQSKPATAFAPFAVTPDELGEAWKEGRIHLPLNTYYNGEKFGDPEAGPEMHFSFNDLLQHLTKTRAYTAGTIVGSGTVSNDDRSRGSSCLAEQRMLEKIDSGEFKTPFMKPGDTVKIEMLDKAGVNIFGTIDQKVVDAD</sequence>
<dbReference type="PANTHER" id="PTHR43211">
    <property type="entry name" value="FUMARYLACETOACETATE HYDROLASE"/>
    <property type="match status" value="1"/>
</dbReference>
<evidence type="ECO:0000313" key="3">
    <source>
        <dbReference type="EMBL" id="RAL25508.1"/>
    </source>
</evidence>
<dbReference type="InterPro" id="IPR041072">
    <property type="entry name" value="FAA_hydro_N"/>
</dbReference>
<gene>
    <name evidence="3" type="ORF">DL240_04675</name>
</gene>
<evidence type="ECO:0000259" key="1">
    <source>
        <dbReference type="Pfam" id="PF01557"/>
    </source>
</evidence>
<comment type="caution">
    <text evidence="3">The sequence shown here is derived from an EMBL/GenBank/DDBJ whole genome shotgun (WGS) entry which is preliminary data.</text>
</comment>
<evidence type="ECO:0000313" key="4">
    <source>
        <dbReference type="Proteomes" id="UP000249169"/>
    </source>
</evidence>
<dbReference type="EMBL" id="QHKO01000001">
    <property type="protein sequence ID" value="RAL25508.1"/>
    <property type="molecule type" value="Genomic_DNA"/>
</dbReference>
<dbReference type="Pfam" id="PF18288">
    <property type="entry name" value="FAA_hydro_N_2"/>
    <property type="match status" value="1"/>
</dbReference>